<keyword evidence="1" id="KW-0472">Membrane</keyword>
<keyword evidence="1" id="KW-0812">Transmembrane</keyword>
<dbReference type="Proteomes" id="UP001595818">
    <property type="component" value="Unassembled WGS sequence"/>
</dbReference>
<keyword evidence="3" id="KW-1185">Reference proteome</keyword>
<sequence>MSDSQMIFDRSLRGLWTAIKWITWLLVFTPLLVVTYWTMLWLLDERAIKSYEAFQIIFCVIPVVTYLLIYIVKGMMIGLKERGSTLWLIIFILLTALVSIPSGWAILALASEIKEIENPDHYVVWIVAVFFGYYVFLRYKLLDDAAPYLVAPFYRFGRFITKSHSKMRDEPEK</sequence>
<feature type="transmembrane region" description="Helical" evidence="1">
    <location>
        <begin position="84"/>
        <end position="110"/>
    </location>
</feature>
<evidence type="ECO:0000313" key="2">
    <source>
        <dbReference type="EMBL" id="MFC4872089.1"/>
    </source>
</evidence>
<feature type="transmembrane region" description="Helical" evidence="1">
    <location>
        <begin position="53"/>
        <end position="72"/>
    </location>
</feature>
<dbReference type="RefSeq" id="WP_377064180.1">
    <property type="nucleotide sequence ID" value="NZ_JBHSJJ010000005.1"/>
</dbReference>
<feature type="transmembrane region" description="Helical" evidence="1">
    <location>
        <begin position="122"/>
        <end position="139"/>
    </location>
</feature>
<feature type="transmembrane region" description="Helical" evidence="1">
    <location>
        <begin position="21"/>
        <end position="41"/>
    </location>
</feature>
<evidence type="ECO:0008006" key="4">
    <source>
        <dbReference type="Google" id="ProtNLM"/>
    </source>
</evidence>
<reference evidence="3" key="1">
    <citation type="journal article" date="2019" name="Int. J. Syst. Evol. Microbiol.">
        <title>The Global Catalogue of Microorganisms (GCM) 10K type strain sequencing project: providing services to taxonomists for standard genome sequencing and annotation.</title>
        <authorList>
            <consortium name="The Broad Institute Genomics Platform"/>
            <consortium name="The Broad Institute Genome Sequencing Center for Infectious Disease"/>
            <person name="Wu L."/>
            <person name="Ma J."/>
        </authorList>
    </citation>
    <scope>NUCLEOTIDE SEQUENCE [LARGE SCALE GENOMIC DNA]</scope>
    <source>
        <strain evidence="3">CGMCC 4.7466</strain>
    </source>
</reference>
<comment type="caution">
    <text evidence="2">The sequence shown here is derived from an EMBL/GenBank/DDBJ whole genome shotgun (WGS) entry which is preliminary data.</text>
</comment>
<name>A0ABV9T0A4_9BACT</name>
<dbReference type="EMBL" id="JBHSJJ010000005">
    <property type="protein sequence ID" value="MFC4872089.1"/>
    <property type="molecule type" value="Genomic_DNA"/>
</dbReference>
<evidence type="ECO:0000313" key="3">
    <source>
        <dbReference type="Proteomes" id="UP001595818"/>
    </source>
</evidence>
<organism evidence="2 3">
    <name type="scientific">Negadavirga shengliensis</name>
    <dbReference type="NCBI Taxonomy" id="1389218"/>
    <lineage>
        <taxon>Bacteria</taxon>
        <taxon>Pseudomonadati</taxon>
        <taxon>Bacteroidota</taxon>
        <taxon>Cytophagia</taxon>
        <taxon>Cytophagales</taxon>
        <taxon>Cyclobacteriaceae</taxon>
        <taxon>Negadavirga</taxon>
    </lineage>
</organism>
<accession>A0ABV9T0A4</accession>
<evidence type="ECO:0000256" key="1">
    <source>
        <dbReference type="SAM" id="Phobius"/>
    </source>
</evidence>
<keyword evidence="1" id="KW-1133">Transmembrane helix</keyword>
<gene>
    <name evidence="2" type="ORF">ACFPFU_10350</name>
</gene>
<protein>
    <recommendedName>
        <fullName evidence="4">Transmembrane protein</fullName>
    </recommendedName>
</protein>
<proteinExistence type="predicted"/>